<proteinExistence type="predicted"/>
<evidence type="ECO:0000313" key="1">
    <source>
        <dbReference type="EMBL" id="MBB5210201.1"/>
    </source>
</evidence>
<dbReference type="Gene3D" id="1.20.58.320">
    <property type="entry name" value="TPR-like"/>
    <property type="match status" value="1"/>
</dbReference>
<reference evidence="2 3" key="1">
    <citation type="submission" date="2020-01" db="EMBL/GenBank/DDBJ databases">
        <title>The possibility of degradation of plastic by Microbulbifer hydrolyticus IRE-31.</title>
        <authorList>
            <person name="Liu L."/>
        </authorList>
    </citation>
    <scope>NUCLEOTIDE SEQUENCE [LARGE SCALE GENOMIC DNA]</scope>
    <source>
        <strain evidence="2 3">IRE-31</strain>
    </source>
</reference>
<organism evidence="1 4">
    <name type="scientific">Microbulbifer hydrolyticus</name>
    <dbReference type="NCBI Taxonomy" id="48074"/>
    <lineage>
        <taxon>Bacteria</taxon>
        <taxon>Pseudomonadati</taxon>
        <taxon>Pseudomonadota</taxon>
        <taxon>Gammaproteobacteria</taxon>
        <taxon>Cellvibrionales</taxon>
        <taxon>Microbulbiferaceae</taxon>
        <taxon>Microbulbifer</taxon>
    </lineage>
</organism>
<dbReference type="EMBL" id="CP047491">
    <property type="protein sequence ID" value="QHQ39291.1"/>
    <property type="molecule type" value="Genomic_DNA"/>
</dbReference>
<dbReference type="InterPro" id="IPR011990">
    <property type="entry name" value="TPR-like_helical_dom_sf"/>
</dbReference>
<dbReference type="Proteomes" id="UP000464675">
    <property type="component" value="Chromosome"/>
</dbReference>
<accession>A0A6P1TBW5</accession>
<reference evidence="1 4" key="2">
    <citation type="submission" date="2020-08" db="EMBL/GenBank/DDBJ databases">
        <title>Genomic Encyclopedia of Type Strains, Phase IV (KMG-IV): sequencing the most valuable type-strain genomes for metagenomic binning, comparative biology and taxonomic classification.</title>
        <authorList>
            <person name="Goeker M."/>
        </authorList>
    </citation>
    <scope>NUCLEOTIDE SEQUENCE [LARGE SCALE GENOMIC DNA]</scope>
    <source>
        <strain evidence="1 4">DSM 11525</strain>
    </source>
</reference>
<dbReference type="Pfam" id="PF06041">
    <property type="entry name" value="DUF924"/>
    <property type="match status" value="1"/>
</dbReference>
<dbReference type="OrthoDB" id="7593450at2"/>
<evidence type="ECO:0000313" key="3">
    <source>
        <dbReference type="Proteomes" id="UP000464675"/>
    </source>
</evidence>
<gene>
    <name evidence="2" type="ORF">GTQ55_10025</name>
    <name evidence="1" type="ORF">HNQ53_000389</name>
</gene>
<sequence>MTSDSSPVTDATTPADILRFWFGSDAPGAAPSAHLRSRWFQRSDEFDAEIRNGFGGTIDAALAGELTHWGETLEGRLALILLCDQFTRNIFRGSARAFAGDAMALEISQTMVRDNQQCQLGLHQRAFAGMPLEHSELSEVQAQSVAYFDQLRTDFSTAAPDAGDDAAKLAEDYYRFALAHQKVIQQFGRYPHRNAALGRENTPEEQEWLDNGGGF</sequence>
<evidence type="ECO:0000313" key="2">
    <source>
        <dbReference type="EMBL" id="QHQ39291.1"/>
    </source>
</evidence>
<dbReference type="AlphaFoldDB" id="A0A6P1TBW5"/>
<dbReference type="RefSeq" id="WP_161858613.1">
    <property type="nucleotide sequence ID" value="NZ_CP047491.1"/>
</dbReference>
<dbReference type="InterPro" id="IPR010323">
    <property type="entry name" value="DUF924"/>
</dbReference>
<name>A0A6P1TBW5_9GAMM</name>
<protein>
    <submittedName>
        <fullName evidence="2">DUF924 family protein</fullName>
    </submittedName>
    <submittedName>
        <fullName evidence="1">Uncharacterized protein (DUF924 family)</fullName>
    </submittedName>
</protein>
<keyword evidence="3" id="KW-1185">Reference proteome</keyword>
<dbReference type="EMBL" id="JACHHR010000001">
    <property type="protein sequence ID" value="MBB5210201.1"/>
    <property type="molecule type" value="Genomic_DNA"/>
</dbReference>
<evidence type="ECO:0000313" key="4">
    <source>
        <dbReference type="Proteomes" id="UP000563601"/>
    </source>
</evidence>
<dbReference type="Proteomes" id="UP000563601">
    <property type="component" value="Unassembled WGS sequence"/>
</dbReference>
<dbReference type="SUPFAM" id="SSF48452">
    <property type="entry name" value="TPR-like"/>
    <property type="match status" value="1"/>
</dbReference>
<dbReference type="Gene3D" id="1.25.40.10">
    <property type="entry name" value="Tetratricopeptide repeat domain"/>
    <property type="match status" value="1"/>
</dbReference>